<dbReference type="AlphaFoldDB" id="A0AAN9PSV2"/>
<keyword evidence="3" id="KW-1185">Reference proteome</keyword>
<feature type="transmembrane region" description="Helical" evidence="1">
    <location>
        <begin position="87"/>
        <end position="110"/>
    </location>
</feature>
<keyword evidence="1" id="KW-0472">Membrane</keyword>
<reference evidence="2 3" key="1">
    <citation type="submission" date="2024-01" db="EMBL/GenBank/DDBJ databases">
        <title>The genomes of 5 underutilized Papilionoideae crops provide insights into root nodulation and disease resistanc.</title>
        <authorList>
            <person name="Jiang F."/>
        </authorList>
    </citation>
    <scope>NUCLEOTIDE SEQUENCE [LARGE SCALE GENOMIC DNA]</scope>
    <source>
        <strain evidence="2">LVBAO_FW01</strain>
        <tissue evidence="2">Leaves</tissue>
    </source>
</reference>
<keyword evidence="1" id="KW-0812">Transmembrane</keyword>
<evidence type="ECO:0000313" key="2">
    <source>
        <dbReference type="EMBL" id="KAK7308253.1"/>
    </source>
</evidence>
<comment type="caution">
    <text evidence="2">The sequence shown here is derived from an EMBL/GenBank/DDBJ whole genome shotgun (WGS) entry which is preliminary data.</text>
</comment>
<gene>
    <name evidence="2" type="ORF">VNO77_41855</name>
</gene>
<evidence type="ECO:0000256" key="1">
    <source>
        <dbReference type="SAM" id="Phobius"/>
    </source>
</evidence>
<proteinExistence type="predicted"/>
<name>A0AAN9PSV2_CANGL</name>
<protein>
    <submittedName>
        <fullName evidence="2">Uncharacterized protein</fullName>
    </submittedName>
</protein>
<keyword evidence="1" id="KW-1133">Transmembrane helix</keyword>
<sequence>MPKIQFWVASSSRLSPLLLESGAKISDGRVQFLLKMQRTILGEGWGKERAKSTNVDLIDELAIQTDSTTIQNKEKEDKEKGNSNTGAIAGGVVAGAALLFAAPAIALAYWRRRKPQDHFFDVPG</sequence>
<accession>A0AAN9PSV2</accession>
<organism evidence="2 3">
    <name type="scientific">Canavalia gladiata</name>
    <name type="common">Sword bean</name>
    <name type="synonym">Dolichos gladiatus</name>
    <dbReference type="NCBI Taxonomy" id="3824"/>
    <lineage>
        <taxon>Eukaryota</taxon>
        <taxon>Viridiplantae</taxon>
        <taxon>Streptophyta</taxon>
        <taxon>Embryophyta</taxon>
        <taxon>Tracheophyta</taxon>
        <taxon>Spermatophyta</taxon>
        <taxon>Magnoliopsida</taxon>
        <taxon>eudicotyledons</taxon>
        <taxon>Gunneridae</taxon>
        <taxon>Pentapetalae</taxon>
        <taxon>rosids</taxon>
        <taxon>fabids</taxon>
        <taxon>Fabales</taxon>
        <taxon>Fabaceae</taxon>
        <taxon>Papilionoideae</taxon>
        <taxon>50 kb inversion clade</taxon>
        <taxon>NPAAA clade</taxon>
        <taxon>indigoferoid/millettioid clade</taxon>
        <taxon>Phaseoleae</taxon>
        <taxon>Canavalia</taxon>
    </lineage>
</organism>
<evidence type="ECO:0000313" key="3">
    <source>
        <dbReference type="Proteomes" id="UP001367508"/>
    </source>
</evidence>
<dbReference type="Proteomes" id="UP001367508">
    <property type="component" value="Unassembled WGS sequence"/>
</dbReference>
<dbReference type="EMBL" id="JAYMYQ010000010">
    <property type="protein sequence ID" value="KAK7308253.1"/>
    <property type="molecule type" value="Genomic_DNA"/>
</dbReference>